<evidence type="ECO:0000256" key="4">
    <source>
        <dbReference type="ARBA" id="ARBA00022729"/>
    </source>
</evidence>
<keyword evidence="7" id="KW-0812">Transmembrane</keyword>
<evidence type="ECO:0000256" key="8">
    <source>
        <dbReference type="SAM" id="MobiDB-lite"/>
    </source>
</evidence>
<proteinExistence type="inferred from homology"/>
<name>A0ABS2DSE8_9BURK</name>
<keyword evidence="4 7" id="KW-0732">Signal</keyword>
<keyword evidence="6 7" id="KW-0408">Iron</keyword>
<dbReference type="InterPro" id="IPR051263">
    <property type="entry name" value="C-type_cytochrome_biogenesis"/>
</dbReference>
<dbReference type="CDD" id="cd16378">
    <property type="entry name" value="CcmH_N"/>
    <property type="match status" value="1"/>
</dbReference>
<keyword evidence="2 7" id="KW-0349">Heme</keyword>
<evidence type="ECO:0000256" key="7">
    <source>
        <dbReference type="RuleBase" id="RU364112"/>
    </source>
</evidence>
<evidence type="ECO:0000256" key="3">
    <source>
        <dbReference type="ARBA" id="ARBA00022723"/>
    </source>
</evidence>
<reference evidence="10 11" key="1">
    <citation type="journal article" date="2021" name="Sci. Rep.">
        <title>The distribution of antibiotic resistance genes in chicken gut microbiota commensals.</title>
        <authorList>
            <person name="Juricova H."/>
            <person name="Matiasovicova J."/>
            <person name="Kubasova T."/>
            <person name="Cejkova D."/>
            <person name="Rychlik I."/>
        </authorList>
    </citation>
    <scope>NUCLEOTIDE SEQUENCE [LARGE SCALE GENOMIC DNA]</scope>
    <source>
        <strain evidence="10 11">An829</strain>
    </source>
</reference>
<evidence type="ECO:0000256" key="6">
    <source>
        <dbReference type="ARBA" id="ARBA00023004"/>
    </source>
</evidence>
<keyword evidence="11" id="KW-1185">Reference proteome</keyword>
<dbReference type="InterPro" id="IPR005616">
    <property type="entry name" value="CcmH/CycL/Ccl2/NrfF_N"/>
</dbReference>
<accession>A0ABS2DSE8</accession>
<comment type="similarity">
    <text evidence="1 7">Belongs to the CcmH/CycL/Ccl2/NrfF family.</text>
</comment>
<organism evidence="10 11">
    <name type="scientific">Sutterella massiliensis</name>
    <dbReference type="NCBI Taxonomy" id="1816689"/>
    <lineage>
        <taxon>Bacteria</taxon>
        <taxon>Pseudomonadati</taxon>
        <taxon>Pseudomonadota</taxon>
        <taxon>Betaproteobacteria</taxon>
        <taxon>Burkholderiales</taxon>
        <taxon>Sutterellaceae</taxon>
        <taxon>Sutterella</taxon>
    </lineage>
</organism>
<evidence type="ECO:0000313" key="11">
    <source>
        <dbReference type="Proteomes" id="UP000715095"/>
    </source>
</evidence>
<keyword evidence="5" id="KW-0201">Cytochrome c-type biogenesis</keyword>
<protein>
    <recommendedName>
        <fullName evidence="7">Cytochrome c-type biogenesis protein</fullName>
    </recommendedName>
</protein>
<dbReference type="InterPro" id="IPR038297">
    <property type="entry name" value="CcmH/CycL/NrfF/Ccl2_sf"/>
</dbReference>
<dbReference type="PANTHER" id="PTHR47870">
    <property type="entry name" value="CYTOCHROME C-TYPE BIOGENESIS PROTEIN CCMH"/>
    <property type="match status" value="1"/>
</dbReference>
<evidence type="ECO:0000313" key="10">
    <source>
        <dbReference type="EMBL" id="MBM6704271.1"/>
    </source>
</evidence>
<evidence type="ECO:0000256" key="1">
    <source>
        <dbReference type="ARBA" id="ARBA00010342"/>
    </source>
</evidence>
<sequence>MESASTGAQGFSVESLKPNEAQPAEFDPKTNPRLYEISTQLRCLVCANESIAESNVELAIDLRREVAKQIKAGKTDEEIIDFMVDRYGDYVLFKPPFKAKTYLLWLGPIAFFGLAIWALLRIVSSRRAARRDRRANVDARDIERAKAILRGELVFKSGEFVEKSAARPQAGA</sequence>
<feature type="region of interest" description="Disordered" evidence="8">
    <location>
        <begin position="1"/>
        <end position="30"/>
    </location>
</feature>
<keyword evidence="7" id="KW-0472">Membrane</keyword>
<keyword evidence="3 7" id="KW-0479">Metal-binding</keyword>
<comment type="caution">
    <text evidence="10">The sequence shown here is derived from an EMBL/GenBank/DDBJ whole genome shotgun (WGS) entry which is preliminary data.</text>
</comment>
<keyword evidence="7" id="KW-1133">Transmembrane helix</keyword>
<dbReference type="Gene3D" id="1.10.8.640">
    <property type="entry name" value="Cytochrome C biogenesis protein"/>
    <property type="match status" value="1"/>
</dbReference>
<comment type="function">
    <text evidence="7">Possible subunit of a heme lyase.</text>
</comment>
<gene>
    <name evidence="10" type="ORF">H6A60_07220</name>
</gene>
<dbReference type="Pfam" id="PF03918">
    <property type="entry name" value="CcmH"/>
    <property type="match status" value="1"/>
</dbReference>
<evidence type="ECO:0000256" key="5">
    <source>
        <dbReference type="ARBA" id="ARBA00022748"/>
    </source>
</evidence>
<dbReference type="PANTHER" id="PTHR47870:SF1">
    <property type="entry name" value="CYTOCHROME C-TYPE BIOGENESIS PROTEIN CCMH"/>
    <property type="match status" value="1"/>
</dbReference>
<evidence type="ECO:0000256" key="2">
    <source>
        <dbReference type="ARBA" id="ARBA00022617"/>
    </source>
</evidence>
<evidence type="ECO:0000259" key="9">
    <source>
        <dbReference type="Pfam" id="PF03918"/>
    </source>
</evidence>
<dbReference type="Proteomes" id="UP000715095">
    <property type="component" value="Unassembled WGS sequence"/>
</dbReference>
<feature type="domain" description="CcmH/CycL/Ccl2/NrfF N-terminal" evidence="9">
    <location>
        <begin position="25"/>
        <end position="149"/>
    </location>
</feature>
<feature type="transmembrane region" description="Helical" evidence="7">
    <location>
        <begin position="102"/>
        <end position="123"/>
    </location>
</feature>
<dbReference type="EMBL" id="JACJJC010000010">
    <property type="protein sequence ID" value="MBM6704271.1"/>
    <property type="molecule type" value="Genomic_DNA"/>
</dbReference>